<dbReference type="RefSeq" id="XP_035346824.1">
    <property type="nucleotide sequence ID" value="XM_035490931.1"/>
</dbReference>
<keyword evidence="1" id="KW-0732">Signal</keyword>
<feature type="chain" id="PRO_5028840820" description="F-box domain-containing protein" evidence="1">
    <location>
        <begin position="21"/>
        <end position="451"/>
    </location>
</feature>
<sequence length="451" mass="51008">MVDLPLDVLLLILDNITVSALITGDYEDLFQCALTCKSLTKPALSSLYQTPPRDLEEPRLSINEENNARKCANMWRSIILSMCKDRTYLPYYEYIKSFYLGSLRDMLSRSINEDLDELMHRENEDVGGKRLKLSKGDLTATTAMDILCPLIFKKAYKITKLVGNVGKDDCFPLRAWVSHLPNLQSLSLSHSYLLGDNAQESICEHCPSFKELNVNYWACDYQAECVLKGLRPNSLTSFGVAFSYGPCVIRAIGCHSKSLTTLTLPSLPRVAFIELPTIGAFEALETLRIFRLSPETCSGEMIPAVAKWIYHCKNLLYLDLSFAWRTSCIETLMLAVGELNQLRKLQLWDRGSPAQLRALPRLPNLETLNFHGKDMDDDIWPSFFGLEKLTTLRLYGTSKFTARGILDFISQLGPGNKGIYITVRINDKFSEEEVAAIKDTLEQKARGTFDY</sequence>
<accession>A0A7H8R3S4</accession>
<evidence type="ECO:0008006" key="4">
    <source>
        <dbReference type="Google" id="ProtNLM"/>
    </source>
</evidence>
<organism evidence="2 3">
    <name type="scientific">Talaromyces rugulosus</name>
    <name type="common">Penicillium rugulosum</name>
    <dbReference type="NCBI Taxonomy" id="121627"/>
    <lineage>
        <taxon>Eukaryota</taxon>
        <taxon>Fungi</taxon>
        <taxon>Dikarya</taxon>
        <taxon>Ascomycota</taxon>
        <taxon>Pezizomycotina</taxon>
        <taxon>Eurotiomycetes</taxon>
        <taxon>Eurotiomycetidae</taxon>
        <taxon>Eurotiales</taxon>
        <taxon>Trichocomaceae</taxon>
        <taxon>Talaromyces</taxon>
        <taxon>Talaromyces sect. Islandici</taxon>
    </lineage>
</organism>
<gene>
    <name evidence="2" type="ORF">TRUGW13939_07794</name>
</gene>
<evidence type="ECO:0000313" key="3">
    <source>
        <dbReference type="Proteomes" id="UP000509510"/>
    </source>
</evidence>
<dbReference type="PANTHER" id="PTHR47186:SF18">
    <property type="entry name" value="RX N-TERMINAL DOMAIN-CONTAINING PROTEIN"/>
    <property type="match status" value="1"/>
</dbReference>
<dbReference type="AlphaFoldDB" id="A0A7H8R3S4"/>
<proteinExistence type="predicted"/>
<dbReference type="SUPFAM" id="SSF52047">
    <property type="entry name" value="RNI-like"/>
    <property type="match status" value="1"/>
</dbReference>
<reference evidence="3" key="1">
    <citation type="submission" date="2020-06" db="EMBL/GenBank/DDBJ databases">
        <title>A chromosome-scale genome assembly of Talaromyces rugulosus W13939.</title>
        <authorList>
            <person name="Wang B."/>
            <person name="Guo L."/>
            <person name="Ye K."/>
            <person name="Wang L."/>
        </authorList>
    </citation>
    <scope>NUCLEOTIDE SEQUENCE [LARGE SCALE GENOMIC DNA]</scope>
    <source>
        <strain evidence="3">W13939</strain>
    </source>
</reference>
<dbReference type="KEGG" id="trg:TRUGW13939_07794"/>
<dbReference type="OrthoDB" id="10028886at2759"/>
<dbReference type="InterPro" id="IPR032675">
    <property type="entry name" value="LRR_dom_sf"/>
</dbReference>
<dbReference type="EMBL" id="CP055901">
    <property type="protein sequence ID" value="QKX60648.1"/>
    <property type="molecule type" value="Genomic_DNA"/>
</dbReference>
<protein>
    <recommendedName>
        <fullName evidence="4">F-box domain-containing protein</fullName>
    </recommendedName>
</protein>
<feature type="signal peptide" evidence="1">
    <location>
        <begin position="1"/>
        <end position="20"/>
    </location>
</feature>
<dbReference type="PANTHER" id="PTHR47186">
    <property type="entry name" value="LEUCINE-RICH REPEAT-CONTAINING PROTEIN 57"/>
    <property type="match status" value="1"/>
</dbReference>
<dbReference type="GeneID" id="55995284"/>
<keyword evidence="3" id="KW-1185">Reference proteome</keyword>
<evidence type="ECO:0000256" key="1">
    <source>
        <dbReference type="SAM" id="SignalP"/>
    </source>
</evidence>
<dbReference type="Gene3D" id="3.80.10.10">
    <property type="entry name" value="Ribonuclease Inhibitor"/>
    <property type="match status" value="1"/>
</dbReference>
<name>A0A7H8R3S4_TALRU</name>
<evidence type="ECO:0000313" key="2">
    <source>
        <dbReference type="EMBL" id="QKX60648.1"/>
    </source>
</evidence>
<dbReference type="Proteomes" id="UP000509510">
    <property type="component" value="Chromosome IV"/>
</dbReference>